<dbReference type="Pfam" id="PF08669">
    <property type="entry name" value="GCV_T_C"/>
    <property type="match status" value="1"/>
</dbReference>
<evidence type="ECO:0000313" key="3">
    <source>
        <dbReference type="Proteomes" id="UP001321543"/>
    </source>
</evidence>
<protein>
    <recommendedName>
        <fullName evidence="1">Aminomethyltransferase C-terminal domain-containing protein</fullName>
    </recommendedName>
</protein>
<keyword evidence="3" id="KW-1185">Reference proteome</keyword>
<reference evidence="3" key="1">
    <citation type="journal article" date="2019" name="Int. J. Syst. Evol. Microbiol.">
        <title>The Global Catalogue of Microorganisms (GCM) 10K type strain sequencing project: providing services to taxonomists for standard genome sequencing and annotation.</title>
        <authorList>
            <consortium name="The Broad Institute Genomics Platform"/>
            <consortium name="The Broad Institute Genome Sequencing Center for Infectious Disease"/>
            <person name="Wu L."/>
            <person name="Ma J."/>
        </authorList>
    </citation>
    <scope>NUCLEOTIDE SEQUENCE [LARGE SCALE GENOMIC DNA]</scope>
    <source>
        <strain evidence="3">NBRC 106310</strain>
    </source>
</reference>
<feature type="domain" description="Aminomethyltransferase C-terminal" evidence="1">
    <location>
        <begin position="2"/>
        <end position="78"/>
    </location>
</feature>
<name>A0ABM8FTS9_9MICO</name>
<dbReference type="InterPro" id="IPR029043">
    <property type="entry name" value="GcvT/YgfZ_C"/>
</dbReference>
<dbReference type="PANTHER" id="PTHR43757">
    <property type="entry name" value="AMINOMETHYLTRANSFERASE"/>
    <property type="match status" value="1"/>
</dbReference>
<sequence length="82" mass="8458">MLVGLAAEGRRAGRAGYAVVDADGTALGEITSGALSPTLGHPIAMAFIDPSSAQEGTAVFLDVRGTRIPATVTALPFYRRKK</sequence>
<dbReference type="Proteomes" id="UP001321543">
    <property type="component" value="Chromosome"/>
</dbReference>
<proteinExistence type="predicted"/>
<dbReference type="PANTHER" id="PTHR43757:SF2">
    <property type="entry name" value="AMINOMETHYLTRANSFERASE, MITOCHONDRIAL"/>
    <property type="match status" value="1"/>
</dbReference>
<evidence type="ECO:0000259" key="1">
    <source>
        <dbReference type="Pfam" id="PF08669"/>
    </source>
</evidence>
<organism evidence="2 3">
    <name type="scientific">Microbacterium suwonense</name>
    <dbReference type="NCBI Taxonomy" id="683047"/>
    <lineage>
        <taxon>Bacteria</taxon>
        <taxon>Bacillati</taxon>
        <taxon>Actinomycetota</taxon>
        <taxon>Actinomycetes</taxon>
        <taxon>Micrococcales</taxon>
        <taxon>Microbacteriaceae</taxon>
        <taxon>Microbacterium</taxon>
    </lineage>
</organism>
<dbReference type="InterPro" id="IPR013977">
    <property type="entry name" value="GcvT_C"/>
</dbReference>
<dbReference type="EMBL" id="AP027728">
    <property type="protein sequence ID" value="BDZ38876.1"/>
    <property type="molecule type" value="Genomic_DNA"/>
</dbReference>
<dbReference type="SUPFAM" id="SSF101790">
    <property type="entry name" value="Aminomethyltransferase beta-barrel domain"/>
    <property type="match status" value="1"/>
</dbReference>
<accession>A0ABM8FTS9</accession>
<gene>
    <name evidence="2" type="ORF">GCM10025863_14900</name>
</gene>
<evidence type="ECO:0000313" key="2">
    <source>
        <dbReference type="EMBL" id="BDZ38876.1"/>
    </source>
</evidence>
<dbReference type="InterPro" id="IPR028896">
    <property type="entry name" value="GcvT/YgfZ/DmdA"/>
</dbReference>
<dbReference type="Gene3D" id="2.40.30.110">
    <property type="entry name" value="Aminomethyltransferase beta-barrel domains"/>
    <property type="match status" value="1"/>
</dbReference>